<proteinExistence type="predicted"/>
<accession>A0A939KIP3</accession>
<keyword evidence="2" id="KW-0472">Membrane</keyword>
<dbReference type="Proteomes" id="UP000664164">
    <property type="component" value="Unassembled WGS sequence"/>
</dbReference>
<evidence type="ECO:0000313" key="3">
    <source>
        <dbReference type="EMBL" id="MBO1266834.1"/>
    </source>
</evidence>
<sequence length="254" mass="26415">MEETARTARHDAILAAAILALGMVLLGTGRILAVRWASSAARRQLFLFEDLLGIVVTAAGLGVVAWWLLSLLLALVSAALQKTGRIRPAAATAKFSPAFMRRLAVALLGINLLGIPLANASSGPLEAAWHSTSGQSFSAPVAAQWAAGRIETSSDAGSGTVQPRWQPREPVPDPGPLGVRAPRAGQGATHNGGEVVVAAGDSLWSIAARQLGPMASDMDIALHWPKWYAVNRALIGENPGALLPGQILQPPATT</sequence>
<dbReference type="Gene3D" id="3.10.350.10">
    <property type="entry name" value="LysM domain"/>
    <property type="match status" value="1"/>
</dbReference>
<protein>
    <recommendedName>
        <fullName evidence="5">LysM domain-containing protein</fullName>
    </recommendedName>
</protein>
<dbReference type="AlphaFoldDB" id="A0A939KIP3"/>
<evidence type="ECO:0008006" key="5">
    <source>
        <dbReference type="Google" id="ProtNLM"/>
    </source>
</evidence>
<dbReference type="InterPro" id="IPR036779">
    <property type="entry name" value="LysM_dom_sf"/>
</dbReference>
<keyword evidence="2" id="KW-1133">Transmembrane helix</keyword>
<feature type="transmembrane region" description="Helical" evidence="2">
    <location>
        <begin position="52"/>
        <end position="78"/>
    </location>
</feature>
<dbReference type="InterPro" id="IPR018392">
    <property type="entry name" value="LysM"/>
</dbReference>
<dbReference type="CDD" id="cd00118">
    <property type="entry name" value="LysM"/>
    <property type="match status" value="1"/>
</dbReference>
<name>A0A939KIP3_9MICC</name>
<organism evidence="3 4">
    <name type="scientific">Arthrobacter cavernae</name>
    <dbReference type="NCBI Taxonomy" id="2817681"/>
    <lineage>
        <taxon>Bacteria</taxon>
        <taxon>Bacillati</taxon>
        <taxon>Actinomycetota</taxon>
        <taxon>Actinomycetes</taxon>
        <taxon>Micrococcales</taxon>
        <taxon>Micrococcaceae</taxon>
        <taxon>Arthrobacter</taxon>
    </lineage>
</organism>
<feature type="compositionally biased region" description="Polar residues" evidence="1">
    <location>
        <begin position="153"/>
        <end position="163"/>
    </location>
</feature>
<reference evidence="3" key="1">
    <citation type="submission" date="2021-03" db="EMBL/GenBank/DDBJ databases">
        <title>A new species, PO-11, isolated from a karst cave deposit.</title>
        <authorList>
            <person name="Zhaoxiaoyong W."/>
        </authorList>
    </citation>
    <scope>NUCLEOTIDE SEQUENCE</scope>
    <source>
        <strain evidence="3">PO-11</strain>
    </source>
</reference>
<dbReference type="EMBL" id="JAFNLL010000004">
    <property type="protein sequence ID" value="MBO1266834.1"/>
    <property type="molecule type" value="Genomic_DNA"/>
</dbReference>
<evidence type="ECO:0000256" key="2">
    <source>
        <dbReference type="SAM" id="Phobius"/>
    </source>
</evidence>
<dbReference type="RefSeq" id="WP_207614657.1">
    <property type="nucleotide sequence ID" value="NZ_JAFNLL010000004.1"/>
</dbReference>
<feature type="region of interest" description="Disordered" evidence="1">
    <location>
        <begin position="153"/>
        <end position="190"/>
    </location>
</feature>
<evidence type="ECO:0000313" key="4">
    <source>
        <dbReference type="Proteomes" id="UP000664164"/>
    </source>
</evidence>
<evidence type="ECO:0000256" key="1">
    <source>
        <dbReference type="SAM" id="MobiDB-lite"/>
    </source>
</evidence>
<gene>
    <name evidence="3" type="ORF">J1902_02355</name>
</gene>
<feature type="transmembrane region" description="Helical" evidence="2">
    <location>
        <begin position="12"/>
        <end position="32"/>
    </location>
</feature>
<keyword evidence="4" id="KW-1185">Reference proteome</keyword>
<keyword evidence="2" id="KW-0812">Transmembrane</keyword>
<comment type="caution">
    <text evidence="3">The sequence shown here is derived from an EMBL/GenBank/DDBJ whole genome shotgun (WGS) entry which is preliminary data.</text>
</comment>